<dbReference type="GO" id="GO:0016020">
    <property type="term" value="C:membrane"/>
    <property type="evidence" value="ECO:0007669"/>
    <property type="project" value="UniProtKB-SubCell"/>
</dbReference>
<comment type="subcellular location">
    <subcellularLocation>
        <location evidence="1">Membrane</location>
        <topology evidence="1">Multi-pass membrane protein</topology>
    </subcellularLocation>
</comment>
<gene>
    <name evidence="7" type="ORF">LAQU0_S01e00188g</name>
</gene>
<evidence type="ECO:0000259" key="6">
    <source>
        <dbReference type="Pfam" id="PF01284"/>
    </source>
</evidence>
<evidence type="ECO:0000256" key="1">
    <source>
        <dbReference type="ARBA" id="ARBA00004141"/>
    </source>
</evidence>
<dbReference type="Proteomes" id="UP000236544">
    <property type="component" value="Unassembled WGS sequence"/>
</dbReference>
<evidence type="ECO:0000313" key="7">
    <source>
        <dbReference type="EMBL" id="CUS20154.1"/>
    </source>
</evidence>
<proteinExistence type="predicted"/>
<dbReference type="EMBL" id="LN890560">
    <property type="protein sequence ID" value="CUS20154.1"/>
    <property type="molecule type" value="Genomic_DNA"/>
</dbReference>
<feature type="transmembrane region" description="Helical" evidence="5">
    <location>
        <begin position="56"/>
        <end position="75"/>
    </location>
</feature>
<keyword evidence="3 5" id="KW-1133">Transmembrane helix</keyword>
<keyword evidence="2 5" id="KW-0812">Transmembrane</keyword>
<keyword evidence="4 5" id="KW-0472">Membrane</keyword>
<evidence type="ECO:0000256" key="5">
    <source>
        <dbReference type="SAM" id="Phobius"/>
    </source>
</evidence>
<keyword evidence="8" id="KW-1185">Reference proteome</keyword>
<dbReference type="OrthoDB" id="4036577at2759"/>
<evidence type="ECO:0000256" key="4">
    <source>
        <dbReference type="ARBA" id="ARBA00023136"/>
    </source>
</evidence>
<sequence length="277" mass="28758">MSTVQLHDKHMTPVASPAAWYSSNILLVAIRFAQFASSITALGLLAYLVNYGDDRGFELAVSAISLTYLLVVAFAPLPLNLYSQTALAVFGVSVFALWTAASGTLGVEYGQYNCSAYSSSGSYNYYFDYYSYFGSLGTECRAGQSSIAFAAFSAFLSLCELGLLCVNVLVPMNAAFVAAVQPEGTAAHLRRFTALAIARAPGTAQNDVEAAVPVAAGASETVESAAPVTVEPTAPVTVEPTAPVTVEPTAPVTVEPTAPVVTEASAPVTSASTTVHV</sequence>
<evidence type="ECO:0000256" key="3">
    <source>
        <dbReference type="ARBA" id="ARBA00022989"/>
    </source>
</evidence>
<feature type="transmembrane region" description="Helical" evidence="5">
    <location>
        <begin position="81"/>
        <end position="101"/>
    </location>
</feature>
<feature type="domain" description="MARVEL" evidence="6">
    <location>
        <begin position="27"/>
        <end position="161"/>
    </location>
</feature>
<dbReference type="Pfam" id="PF01284">
    <property type="entry name" value="MARVEL"/>
    <property type="match status" value="1"/>
</dbReference>
<dbReference type="InterPro" id="IPR008253">
    <property type="entry name" value="Marvel"/>
</dbReference>
<dbReference type="AlphaFoldDB" id="A0A0P1KNM7"/>
<reference evidence="8" key="1">
    <citation type="submission" date="2015-10" db="EMBL/GenBank/DDBJ databases">
        <authorList>
            <person name="Devillers H."/>
        </authorList>
    </citation>
    <scope>NUCLEOTIDE SEQUENCE [LARGE SCALE GENOMIC DNA]</scope>
</reference>
<name>A0A0P1KNM7_9SACH</name>
<accession>A0A0P1KNM7</accession>
<evidence type="ECO:0000313" key="8">
    <source>
        <dbReference type="Proteomes" id="UP000236544"/>
    </source>
</evidence>
<feature type="transmembrane region" description="Helical" evidence="5">
    <location>
        <begin position="20"/>
        <end position="49"/>
    </location>
</feature>
<evidence type="ECO:0000256" key="2">
    <source>
        <dbReference type="ARBA" id="ARBA00022692"/>
    </source>
</evidence>
<protein>
    <submittedName>
        <fullName evidence="7">LAQU0S01e00188g1_1</fullName>
    </submittedName>
</protein>
<organism evidence="7 8">
    <name type="scientific">Lachancea quebecensis</name>
    <dbReference type="NCBI Taxonomy" id="1654605"/>
    <lineage>
        <taxon>Eukaryota</taxon>
        <taxon>Fungi</taxon>
        <taxon>Dikarya</taxon>
        <taxon>Ascomycota</taxon>
        <taxon>Saccharomycotina</taxon>
        <taxon>Saccharomycetes</taxon>
        <taxon>Saccharomycetales</taxon>
        <taxon>Saccharomycetaceae</taxon>
        <taxon>Lachancea</taxon>
    </lineage>
</organism>